<sequence>MRIKTNYKKCIRTVCIALFSLAFTGCTKDDLNEFGPGNATGKVVMVSLNVSLPPIEETTPTGRYPTVKPFFKNENNSDSSFTVVLEQEQRTAATRVSDGTTKLHNLWLFQFNENGSINGNPHKLSDTATAINDMVTIDVPLVVAEKQTLFLLVLGPKFDYDMSGVKTLNDLKNWGFEYLTNVEGHTESLITAEDEVPFAGEVSGVTVVNIDGGNRGLVEYNKPAGFVGGIEIRKLMARITFRYKLEVENYKLQGLKLLNVNSTVRLTNPEKNTDTDTYVTLEIDKFGDPDPNGFYSVTWYIAQNCQGTVASIASENQRYYKVVNGVSSGSAPVLGMQIEAWAYSTSTSATGKYAIYQMYIGSNNTNNFDVEPNHFYNLRTTINTDINSAKNDERIRTYSASQYVEFHASKNVSVIGGKFDTKYNASSEKYDLDAAYEVRPIVIQTQGRMVEVGVYTDESCTQHPTQSWLRLSSSSNYTDAYNNTKEPLDTYIKASTILPTQLKFYLYNDEYIDDGKGNLLDPGADATGGKRSLYIKITTTTNGDAGEALQTSHTFRLDQRAAIYLGRLGGEKDGDGNYTMGLVYTRMSLRTTSSLLADVKPGTTRTGYANIKTAELSYATDNMDNGKTATRHLAENTYNQNWVDAYVPIPQKDASEHVLLYQYQYPASTFSARACYDRNRDENGNGIIDEKEFKWYLPASNQLLGLCVAALPGLGGGGSTTEYISLPPYNYYYFISASDGKFGNSDRTTGSDRCVRNVSLPSYVPY</sequence>
<name>A0A395VY61_BACOV</name>
<dbReference type="AlphaFoldDB" id="A0A395VY61"/>
<dbReference type="Proteomes" id="UP001214017">
    <property type="component" value="Unassembled WGS sequence"/>
</dbReference>
<dbReference type="InterPro" id="IPR032594">
    <property type="entry name" value="DUF4906"/>
</dbReference>
<dbReference type="PROSITE" id="PS51257">
    <property type="entry name" value="PROKAR_LIPOPROTEIN"/>
    <property type="match status" value="1"/>
</dbReference>
<evidence type="ECO:0000259" key="2">
    <source>
        <dbReference type="Pfam" id="PF16249"/>
    </source>
</evidence>
<accession>A0A395VY61</accession>
<dbReference type="RefSeq" id="WP_004318308.1">
    <property type="nucleotide sequence ID" value="NZ_BAABYJ010000001.1"/>
</dbReference>
<evidence type="ECO:0000313" key="5">
    <source>
        <dbReference type="Proteomes" id="UP000266492"/>
    </source>
</evidence>
<proteinExistence type="predicted"/>
<feature type="domain" description="DUF4906" evidence="2">
    <location>
        <begin position="296"/>
        <end position="378"/>
    </location>
</feature>
<dbReference type="Proteomes" id="UP000266492">
    <property type="component" value="Unassembled WGS sequence"/>
</dbReference>
<keyword evidence="1" id="KW-0732">Signal</keyword>
<dbReference type="PROSITE" id="PS00018">
    <property type="entry name" value="EF_HAND_1"/>
    <property type="match status" value="1"/>
</dbReference>
<dbReference type="Pfam" id="PF16249">
    <property type="entry name" value="DUF4906"/>
    <property type="match status" value="1"/>
</dbReference>
<protein>
    <submittedName>
        <fullName evidence="4">DUF4906 domain-containing protein</fullName>
    </submittedName>
</protein>
<reference evidence="4 5" key="1">
    <citation type="submission" date="2018-08" db="EMBL/GenBank/DDBJ databases">
        <title>A genome reference for cultivated species of the human gut microbiota.</title>
        <authorList>
            <person name="Zou Y."/>
            <person name="Xue W."/>
            <person name="Luo G."/>
        </authorList>
    </citation>
    <scope>NUCLEOTIDE SEQUENCE [LARGE SCALE GENOMIC DNA]</scope>
    <source>
        <strain evidence="4 5">AF20-9LB</strain>
    </source>
</reference>
<reference evidence="3" key="2">
    <citation type="submission" date="2022-10" db="EMBL/GenBank/DDBJ databases">
        <title>Human gut microbiome strain richness.</title>
        <authorList>
            <person name="Chen-Liaw A."/>
        </authorList>
    </citation>
    <scope>NUCLEOTIDE SEQUENCE</scope>
    <source>
        <strain evidence="3">F7_m1001271B151109d0_201107</strain>
    </source>
</reference>
<evidence type="ECO:0000313" key="4">
    <source>
        <dbReference type="EMBL" id="RGS83108.1"/>
    </source>
</evidence>
<dbReference type="EMBL" id="JAQNWR010000002">
    <property type="protein sequence ID" value="MDC2407322.1"/>
    <property type="molecule type" value="Genomic_DNA"/>
</dbReference>
<dbReference type="InterPro" id="IPR018247">
    <property type="entry name" value="EF_Hand_1_Ca_BS"/>
</dbReference>
<feature type="signal peptide" evidence="1">
    <location>
        <begin position="1"/>
        <end position="24"/>
    </location>
</feature>
<feature type="chain" id="PRO_5042358238" evidence="1">
    <location>
        <begin position="25"/>
        <end position="766"/>
    </location>
</feature>
<evidence type="ECO:0000313" key="3">
    <source>
        <dbReference type="EMBL" id="MDC2407322.1"/>
    </source>
</evidence>
<organism evidence="4 5">
    <name type="scientific">Bacteroides ovatus</name>
    <dbReference type="NCBI Taxonomy" id="28116"/>
    <lineage>
        <taxon>Bacteria</taxon>
        <taxon>Pseudomonadati</taxon>
        <taxon>Bacteroidota</taxon>
        <taxon>Bacteroidia</taxon>
        <taxon>Bacteroidales</taxon>
        <taxon>Bacteroidaceae</taxon>
        <taxon>Bacteroides</taxon>
    </lineage>
</organism>
<evidence type="ECO:0000256" key="1">
    <source>
        <dbReference type="SAM" id="SignalP"/>
    </source>
</evidence>
<gene>
    <name evidence="4" type="ORF">DWX70_13975</name>
    <name evidence="3" type="ORF">PO240_05505</name>
</gene>
<dbReference type="EMBL" id="QRVZ01000010">
    <property type="protein sequence ID" value="RGS83108.1"/>
    <property type="molecule type" value="Genomic_DNA"/>
</dbReference>
<comment type="caution">
    <text evidence="4">The sequence shown here is derived from an EMBL/GenBank/DDBJ whole genome shotgun (WGS) entry which is preliminary data.</text>
</comment>